<dbReference type="PROSITE" id="PS00211">
    <property type="entry name" value="ABC_TRANSPORTER_1"/>
    <property type="match status" value="1"/>
</dbReference>
<dbReference type="InterPro" id="IPR003439">
    <property type="entry name" value="ABC_transporter-like_ATP-bd"/>
</dbReference>
<keyword evidence="5" id="KW-0067">ATP-binding</keyword>
<feature type="transmembrane region" description="Helical" evidence="8">
    <location>
        <begin position="480"/>
        <end position="503"/>
    </location>
</feature>
<sequence>MKASSETTPILSWSNITYDVKSKQGVRRILHNISGEIYPGELVAIMGSSGAGKTTLLNILSGRVQGGRLYGDIKFNGKKRVPHTFKRLLAYVEQDDLMFTQMTVKETLAVSAQLRLSDEKYTKEEKTERVESVMRQLRLTHVADSRVGSSSGERGVSGGERKRVSIGIELVTDPAILVLDEPSSGLDSSSAEMEVGLTKEMAVQRRLCTLMTIHQPSAEMVAKFDKVIILAQGKLMYMGRVGEAVSHFEGLGFPSTHANPANFFIDLTTIDFSSSKAMHRSEVHVQALADAFIKHKESGMAIDSGNSTGSFASEVKTSCSRQDIDIDITKEVAAMTLYEPAPMNSWISELAILLKREWALSVRNRSLVYGMACEPLVMMIFLGFVFFQLDNNQASVQNRIGALFSLTVSCTFPVIIPAMTVIMTARDVVLRERSGGAYRMSSYFFAKTLCFYPLVYLPYIVMYAGSYFIAHFQYNAAKFFIGLANMLAILFASMGFSFVVSMLVRSLEAAHIITPVALAVLMLFAGNMSNAKAVTPVLRWIKYVCIYFYAYSGFVQNEFTGLEFECEPTAAICYHTGEDVVRTYGLDELPIWLCIVLNLVLGIAFYAIAYCLLRWMAKPRYLWL</sequence>
<dbReference type="InterPro" id="IPR043926">
    <property type="entry name" value="ABCG_dom"/>
</dbReference>
<comment type="subcellular location">
    <subcellularLocation>
        <location evidence="1">Membrane</location>
        <topology evidence="1">Multi-pass membrane protein</topology>
    </subcellularLocation>
</comment>
<dbReference type="InterPro" id="IPR050352">
    <property type="entry name" value="ABCG_transporters"/>
</dbReference>
<keyword evidence="6 8" id="KW-1133">Transmembrane helix</keyword>
<dbReference type="InterPro" id="IPR017871">
    <property type="entry name" value="ABC_transporter-like_CS"/>
</dbReference>
<evidence type="ECO:0000256" key="2">
    <source>
        <dbReference type="ARBA" id="ARBA00022448"/>
    </source>
</evidence>
<dbReference type="Proteomes" id="UP001145021">
    <property type="component" value="Unassembled WGS sequence"/>
</dbReference>
<feature type="transmembrane region" description="Helical" evidence="8">
    <location>
        <begin position="509"/>
        <end position="525"/>
    </location>
</feature>
<evidence type="ECO:0000256" key="6">
    <source>
        <dbReference type="ARBA" id="ARBA00022989"/>
    </source>
</evidence>
<dbReference type="CDD" id="cd03213">
    <property type="entry name" value="ABCG_EPDR"/>
    <property type="match status" value="1"/>
</dbReference>
<dbReference type="Gene3D" id="3.40.50.300">
    <property type="entry name" value="P-loop containing nucleotide triphosphate hydrolases"/>
    <property type="match status" value="1"/>
</dbReference>
<keyword evidence="3 8" id="KW-0812">Transmembrane</keyword>
<feature type="transmembrane region" description="Helical" evidence="8">
    <location>
        <begin position="537"/>
        <end position="554"/>
    </location>
</feature>
<dbReference type="GO" id="GO:0140359">
    <property type="term" value="F:ABC-type transporter activity"/>
    <property type="evidence" value="ECO:0007669"/>
    <property type="project" value="InterPro"/>
</dbReference>
<dbReference type="Pfam" id="PF01061">
    <property type="entry name" value="ABC2_membrane"/>
    <property type="match status" value="1"/>
</dbReference>
<dbReference type="GO" id="GO:0016020">
    <property type="term" value="C:membrane"/>
    <property type="evidence" value="ECO:0007669"/>
    <property type="project" value="UniProtKB-SubCell"/>
</dbReference>
<keyword evidence="7 8" id="KW-0472">Membrane</keyword>
<feature type="transmembrane region" description="Helical" evidence="8">
    <location>
        <begin position="367"/>
        <end position="389"/>
    </location>
</feature>
<evidence type="ECO:0000313" key="11">
    <source>
        <dbReference type="Proteomes" id="UP001145021"/>
    </source>
</evidence>
<dbReference type="AlphaFoldDB" id="A0A9W7XHN7"/>
<dbReference type="Pfam" id="PF19055">
    <property type="entry name" value="ABC2_membrane_7"/>
    <property type="match status" value="1"/>
</dbReference>
<accession>A0A9W7XHN7</accession>
<evidence type="ECO:0000256" key="1">
    <source>
        <dbReference type="ARBA" id="ARBA00004141"/>
    </source>
</evidence>
<feature type="transmembrane region" description="Helical" evidence="8">
    <location>
        <begin position="589"/>
        <end position="613"/>
    </location>
</feature>
<protein>
    <recommendedName>
        <fullName evidence="9">ABC transporter domain-containing protein</fullName>
    </recommendedName>
</protein>
<gene>
    <name evidence="10" type="ORF">LPJ64_004549</name>
</gene>
<name>A0A9W7XHN7_9FUNG</name>
<dbReference type="InterPro" id="IPR027417">
    <property type="entry name" value="P-loop_NTPase"/>
</dbReference>
<evidence type="ECO:0000256" key="5">
    <source>
        <dbReference type="ARBA" id="ARBA00022840"/>
    </source>
</evidence>
<organism evidence="10 11">
    <name type="scientific">Coemansia asiatica</name>
    <dbReference type="NCBI Taxonomy" id="1052880"/>
    <lineage>
        <taxon>Eukaryota</taxon>
        <taxon>Fungi</taxon>
        <taxon>Fungi incertae sedis</taxon>
        <taxon>Zoopagomycota</taxon>
        <taxon>Kickxellomycotina</taxon>
        <taxon>Kickxellomycetes</taxon>
        <taxon>Kickxellales</taxon>
        <taxon>Kickxellaceae</taxon>
        <taxon>Coemansia</taxon>
    </lineage>
</organism>
<dbReference type="GO" id="GO:0016887">
    <property type="term" value="F:ATP hydrolysis activity"/>
    <property type="evidence" value="ECO:0007669"/>
    <property type="project" value="InterPro"/>
</dbReference>
<dbReference type="InterPro" id="IPR013525">
    <property type="entry name" value="ABC2_TM"/>
</dbReference>
<dbReference type="SMART" id="SM00382">
    <property type="entry name" value="AAA"/>
    <property type="match status" value="1"/>
</dbReference>
<evidence type="ECO:0000259" key="9">
    <source>
        <dbReference type="PROSITE" id="PS50893"/>
    </source>
</evidence>
<dbReference type="SUPFAM" id="SSF52540">
    <property type="entry name" value="P-loop containing nucleoside triphosphate hydrolases"/>
    <property type="match status" value="1"/>
</dbReference>
<dbReference type="Pfam" id="PF00005">
    <property type="entry name" value="ABC_tran"/>
    <property type="match status" value="1"/>
</dbReference>
<feature type="transmembrane region" description="Helical" evidence="8">
    <location>
        <begin position="401"/>
        <end position="423"/>
    </location>
</feature>
<dbReference type="PROSITE" id="PS50893">
    <property type="entry name" value="ABC_TRANSPORTER_2"/>
    <property type="match status" value="1"/>
</dbReference>
<dbReference type="EMBL" id="JANBOH010000229">
    <property type="protein sequence ID" value="KAJ1643698.1"/>
    <property type="molecule type" value="Genomic_DNA"/>
</dbReference>
<keyword evidence="4" id="KW-0547">Nucleotide-binding</keyword>
<reference evidence="10" key="1">
    <citation type="submission" date="2022-07" db="EMBL/GenBank/DDBJ databases">
        <title>Phylogenomic reconstructions and comparative analyses of Kickxellomycotina fungi.</title>
        <authorList>
            <person name="Reynolds N.K."/>
            <person name="Stajich J.E."/>
            <person name="Barry K."/>
            <person name="Grigoriev I.V."/>
            <person name="Crous P."/>
            <person name="Smith M.E."/>
        </authorList>
    </citation>
    <scope>NUCLEOTIDE SEQUENCE</scope>
    <source>
        <strain evidence="10">NBRC 105413</strain>
    </source>
</reference>
<dbReference type="InterPro" id="IPR003593">
    <property type="entry name" value="AAA+_ATPase"/>
</dbReference>
<dbReference type="PANTHER" id="PTHR48041">
    <property type="entry name" value="ABC TRANSPORTER G FAMILY MEMBER 28"/>
    <property type="match status" value="1"/>
</dbReference>
<evidence type="ECO:0000256" key="3">
    <source>
        <dbReference type="ARBA" id="ARBA00022692"/>
    </source>
</evidence>
<dbReference type="GO" id="GO:0005524">
    <property type="term" value="F:ATP binding"/>
    <property type="evidence" value="ECO:0007669"/>
    <property type="project" value="UniProtKB-KW"/>
</dbReference>
<evidence type="ECO:0000256" key="7">
    <source>
        <dbReference type="ARBA" id="ARBA00023136"/>
    </source>
</evidence>
<keyword evidence="11" id="KW-1185">Reference proteome</keyword>
<evidence type="ECO:0000256" key="8">
    <source>
        <dbReference type="SAM" id="Phobius"/>
    </source>
</evidence>
<feature type="transmembrane region" description="Helical" evidence="8">
    <location>
        <begin position="443"/>
        <end position="468"/>
    </location>
</feature>
<proteinExistence type="predicted"/>
<evidence type="ECO:0000256" key="4">
    <source>
        <dbReference type="ARBA" id="ARBA00022741"/>
    </source>
</evidence>
<dbReference type="PANTHER" id="PTHR48041:SF122">
    <property type="entry name" value="ABC TRANSPORTER DOMAIN-CONTAINING PROTEIN"/>
    <property type="match status" value="1"/>
</dbReference>
<evidence type="ECO:0000313" key="10">
    <source>
        <dbReference type="EMBL" id="KAJ1643698.1"/>
    </source>
</evidence>
<keyword evidence="2" id="KW-0813">Transport</keyword>
<comment type="caution">
    <text evidence="10">The sequence shown here is derived from an EMBL/GenBank/DDBJ whole genome shotgun (WGS) entry which is preliminary data.</text>
</comment>
<feature type="domain" description="ABC transporter" evidence="9">
    <location>
        <begin position="11"/>
        <end position="257"/>
    </location>
</feature>